<dbReference type="AlphaFoldDB" id="A0A0M0J6J0"/>
<reference evidence="2" key="1">
    <citation type="journal article" date="2015" name="PLoS Genet.">
        <title>Genome Sequence and Transcriptome Analyses of Chrysochromulina tobin: Metabolic Tools for Enhanced Algal Fitness in the Prominent Order Prymnesiales (Haptophyceae).</title>
        <authorList>
            <person name="Hovde B.T."/>
            <person name="Deodato C.R."/>
            <person name="Hunsperger H.M."/>
            <person name="Ryken S.A."/>
            <person name="Yost W."/>
            <person name="Jha R.K."/>
            <person name="Patterson J."/>
            <person name="Monnat R.J. Jr."/>
            <person name="Barlow S.B."/>
            <person name="Starkenburg S.R."/>
            <person name="Cattolico R.A."/>
        </authorList>
    </citation>
    <scope>NUCLEOTIDE SEQUENCE</scope>
    <source>
        <strain evidence="2">CCMP291</strain>
    </source>
</reference>
<name>A0A0M0J6J0_9EUKA</name>
<accession>A0A0M0J6J0</accession>
<keyword evidence="2" id="KW-1185">Reference proteome</keyword>
<protein>
    <submittedName>
        <fullName evidence="1">Uncharacterized protein</fullName>
    </submittedName>
</protein>
<comment type="caution">
    <text evidence="1">The sequence shown here is derived from an EMBL/GenBank/DDBJ whole genome shotgun (WGS) entry which is preliminary data.</text>
</comment>
<dbReference type="Proteomes" id="UP000037460">
    <property type="component" value="Unassembled WGS sequence"/>
</dbReference>
<sequence length="141" mass="15491">MTLPPPVLAERRAALKREEGARRRGEARLAQELAFRDRLLANLANLAVGKQEEELSRAVAIQGHQVQSSAIKELSRAVAIQGHPAGAPFGARHDASEGKAWRALMEGIAVKARRYHAELLAALADAENERVVRWCASKTRR</sequence>
<evidence type="ECO:0000313" key="2">
    <source>
        <dbReference type="Proteomes" id="UP000037460"/>
    </source>
</evidence>
<dbReference type="EMBL" id="JWZX01003298">
    <property type="protein sequence ID" value="KOO22229.1"/>
    <property type="molecule type" value="Genomic_DNA"/>
</dbReference>
<organism evidence="1 2">
    <name type="scientific">Chrysochromulina tobinii</name>
    <dbReference type="NCBI Taxonomy" id="1460289"/>
    <lineage>
        <taxon>Eukaryota</taxon>
        <taxon>Haptista</taxon>
        <taxon>Haptophyta</taxon>
        <taxon>Prymnesiophyceae</taxon>
        <taxon>Prymnesiales</taxon>
        <taxon>Chrysochromulinaceae</taxon>
        <taxon>Chrysochromulina</taxon>
    </lineage>
</organism>
<proteinExistence type="predicted"/>
<gene>
    <name evidence="1" type="ORF">Ctob_005403</name>
</gene>
<evidence type="ECO:0000313" key="1">
    <source>
        <dbReference type="EMBL" id="KOO22229.1"/>
    </source>
</evidence>